<dbReference type="Proteomes" id="UP000706039">
    <property type="component" value="Unassembled WGS sequence"/>
</dbReference>
<name>A0ABS7PWD2_9SPHN</name>
<evidence type="ECO:0000256" key="1">
    <source>
        <dbReference type="SAM" id="Phobius"/>
    </source>
</evidence>
<keyword evidence="1" id="KW-0812">Transmembrane</keyword>
<dbReference type="Pfam" id="PF03203">
    <property type="entry name" value="MerC"/>
    <property type="match status" value="1"/>
</dbReference>
<protein>
    <submittedName>
        <fullName evidence="2">MerC domain-containing protein</fullName>
    </submittedName>
</protein>
<evidence type="ECO:0000313" key="2">
    <source>
        <dbReference type="EMBL" id="MBY8825670.1"/>
    </source>
</evidence>
<keyword evidence="1" id="KW-1133">Transmembrane helix</keyword>
<feature type="transmembrane region" description="Helical" evidence="1">
    <location>
        <begin position="118"/>
        <end position="135"/>
    </location>
</feature>
<feature type="transmembrane region" description="Helical" evidence="1">
    <location>
        <begin position="33"/>
        <end position="55"/>
    </location>
</feature>
<keyword evidence="3" id="KW-1185">Reference proteome</keyword>
<feature type="transmembrane region" description="Helical" evidence="1">
    <location>
        <begin position="67"/>
        <end position="85"/>
    </location>
</feature>
<organism evidence="2 3">
    <name type="scientific">Sphingomonas colocasiae</name>
    <dbReference type="NCBI Taxonomy" id="1848973"/>
    <lineage>
        <taxon>Bacteria</taxon>
        <taxon>Pseudomonadati</taxon>
        <taxon>Pseudomonadota</taxon>
        <taxon>Alphaproteobacteria</taxon>
        <taxon>Sphingomonadales</taxon>
        <taxon>Sphingomonadaceae</taxon>
        <taxon>Sphingomonas</taxon>
    </lineage>
</organism>
<evidence type="ECO:0000313" key="3">
    <source>
        <dbReference type="Proteomes" id="UP000706039"/>
    </source>
</evidence>
<comment type="caution">
    <text evidence="2">The sequence shown here is derived from an EMBL/GenBank/DDBJ whole genome shotgun (WGS) entry which is preliminary data.</text>
</comment>
<proteinExistence type="predicted"/>
<keyword evidence="1" id="KW-0472">Membrane</keyword>
<accession>A0ABS7PWD2</accession>
<feature type="transmembrane region" description="Helical" evidence="1">
    <location>
        <begin position="92"/>
        <end position="112"/>
    </location>
</feature>
<reference evidence="2 3" key="1">
    <citation type="submission" date="2021-08" db="EMBL/GenBank/DDBJ databases">
        <authorList>
            <person name="Tuo L."/>
        </authorList>
    </citation>
    <scope>NUCLEOTIDE SEQUENCE [LARGE SCALE GENOMIC DNA]</scope>
    <source>
        <strain evidence="2 3">JCM 31229</strain>
    </source>
</reference>
<dbReference type="InterPro" id="IPR004891">
    <property type="entry name" value="Mercury-R_MerC"/>
</dbReference>
<dbReference type="EMBL" id="JAINVV010000013">
    <property type="protein sequence ID" value="MBY8825670.1"/>
    <property type="molecule type" value="Genomic_DNA"/>
</dbReference>
<sequence length="141" mass="14389">MICCNFPPAVPNGRATGVVVNNIVSRLGSLDRLAIGLSGLCVVHCVASAIAVVLLTSAGGVFVDHRIHEVGLVLAIGLGIVALGFGIREHGFVLPAAVGALGIGMMMGAITLEHDGSEIMYTILGVAVLALGHDLNRRATN</sequence>
<gene>
    <name evidence="2" type="ORF">K7G82_25435</name>
</gene>